<feature type="domain" description="Malic enzyme NAD-binding" evidence="5">
    <location>
        <begin position="273"/>
        <end position="532"/>
    </location>
</feature>
<dbReference type="Proteomes" id="UP000591058">
    <property type="component" value="Unassembled WGS sequence"/>
</dbReference>
<dbReference type="GO" id="GO:0004470">
    <property type="term" value="F:malic enzyme activity"/>
    <property type="evidence" value="ECO:0007669"/>
    <property type="project" value="InterPro"/>
</dbReference>
<dbReference type="OrthoDB" id="45556at2157"/>
<evidence type="ECO:0000313" key="10">
    <source>
        <dbReference type="Proteomes" id="UP000591058"/>
    </source>
</evidence>
<accession>A0A2H4VF62</accession>
<dbReference type="PRINTS" id="PR00072">
    <property type="entry name" value="MALOXRDTASE"/>
</dbReference>
<dbReference type="Gene3D" id="3.40.50.10380">
    <property type="entry name" value="Malic enzyme, N-terminal domain"/>
    <property type="match status" value="1"/>
</dbReference>
<evidence type="ECO:0000313" key="8">
    <source>
        <dbReference type="EMBL" id="NMO09004.1"/>
    </source>
</evidence>
<evidence type="ECO:0000259" key="5">
    <source>
        <dbReference type="SMART" id="SM00919"/>
    </source>
</evidence>
<keyword evidence="4" id="KW-0520">NAD</keyword>
<dbReference type="SMART" id="SM00919">
    <property type="entry name" value="Malic_M"/>
    <property type="match status" value="1"/>
</dbReference>
<evidence type="ECO:0000259" key="6">
    <source>
        <dbReference type="SMART" id="SM01274"/>
    </source>
</evidence>
<proteinExistence type="inferred from homology"/>
<dbReference type="FunFam" id="3.40.50.10380:FF:000001">
    <property type="entry name" value="NAD-dependent malic enzyme"/>
    <property type="match status" value="1"/>
</dbReference>
<evidence type="ECO:0000256" key="4">
    <source>
        <dbReference type="ARBA" id="ARBA00023027"/>
    </source>
</evidence>
<organism evidence="7 9">
    <name type="scientific">Methanobacterium subterraneum</name>
    <dbReference type="NCBI Taxonomy" id="59277"/>
    <lineage>
        <taxon>Archaea</taxon>
        <taxon>Methanobacteriati</taxon>
        <taxon>Methanobacteriota</taxon>
        <taxon>Methanomada group</taxon>
        <taxon>Methanobacteria</taxon>
        <taxon>Methanobacteriales</taxon>
        <taxon>Methanobacteriaceae</taxon>
        <taxon>Methanobacterium</taxon>
    </lineage>
</organism>
<dbReference type="GO" id="GO:0006108">
    <property type="term" value="P:malate metabolic process"/>
    <property type="evidence" value="ECO:0007669"/>
    <property type="project" value="TreeGrafter"/>
</dbReference>
<dbReference type="EMBL" id="CP017766">
    <property type="protein sequence ID" value="AUB56733.1"/>
    <property type="molecule type" value="Genomic_DNA"/>
</dbReference>
<dbReference type="GO" id="GO:0005829">
    <property type="term" value="C:cytosol"/>
    <property type="evidence" value="ECO:0007669"/>
    <property type="project" value="TreeGrafter"/>
</dbReference>
<dbReference type="InterPro" id="IPR037062">
    <property type="entry name" value="Malic_N_dom_sf"/>
</dbReference>
<dbReference type="PANTHER" id="PTHR23406:SF34">
    <property type="entry name" value="NAD-DEPENDENT MALIC ENZYME, MITOCHONDRIAL"/>
    <property type="match status" value="1"/>
</dbReference>
<sequence length="570" mass="63948">MAITVEKEGTKYIETHLRGSQLLQSSHLNKGTAFSTKERELFHLIGLLPHSVETLDEQLQRAYCQFSLQADDLQKNIFLNNLYNTNETLFFRLIREHIPEMMPIVYTPTAGLAIQRYSDEFRKPRGIYLSYPEREHVDEILSQWDDDEIDLIVLTDSEQILGIGDQGANGIGISVAKLVVYTLCAGINPRRMLPIMIDVGTNNPDLLEDPFYLGWRHPRISPKEYHKFVENVVNAINEKFPHVFLQWEDFGKKNARYHLDRYQDVMCTFNDDIQGTGAVAMAALLNALKITGTQLSNHRVLIYGAGTAGCGIADELWRQMVKEGLNHQEAYDHFYLMDREGLVTGARDKIDYFKAPYACSSTEPSEWDPGDDPRELLDVVRNVQPTILIGTSTVQGAFTREVVTTMASQVERPIIFPLSNPLTLTEAKPEDIIRWTGGRALVATGSPFSDVEFRQKSYPVAQCNNALIFPGLGLGVVSSQAARVTASMMDAAIVELASSAQVNEDNTRLLPEVSRLMDVSKDIGVAVARQAILEGVARKRVNGNIEALVENNMWEPVYIPYKPLVVINSK</sequence>
<dbReference type="EMBL" id="JABBYL010000012">
    <property type="protein sequence ID" value="NMO09004.1"/>
    <property type="molecule type" value="Genomic_DNA"/>
</dbReference>
<reference evidence="8 10" key="2">
    <citation type="submission" date="2020-04" db="EMBL/GenBank/DDBJ databases">
        <title>Draft genome of Methanobacterium subterraneum isolated from animal feces.</title>
        <authorList>
            <person name="Ouboter H.T."/>
            <person name="Berger S."/>
            <person name="Gungor E."/>
            <person name="Jetten M.S.M."/>
            <person name="Welte C.U."/>
        </authorList>
    </citation>
    <scope>NUCLEOTIDE SEQUENCE [LARGE SCALE GENOMIC DNA]</scope>
    <source>
        <strain evidence="8">HO_2020</strain>
    </source>
</reference>
<feature type="domain" description="Malic enzyme N-terminal" evidence="6">
    <location>
        <begin position="83"/>
        <end position="263"/>
    </location>
</feature>
<dbReference type="Pfam" id="PF00390">
    <property type="entry name" value="malic"/>
    <property type="match status" value="1"/>
</dbReference>
<dbReference type="Gene3D" id="3.40.50.720">
    <property type="entry name" value="NAD(P)-binding Rossmann-like Domain"/>
    <property type="match status" value="1"/>
</dbReference>
<dbReference type="InterPro" id="IPR046346">
    <property type="entry name" value="Aminoacid_DH-like_N_sf"/>
</dbReference>
<dbReference type="CDD" id="cd05312">
    <property type="entry name" value="NAD_bind_1_malic_enz"/>
    <property type="match status" value="1"/>
</dbReference>
<protein>
    <submittedName>
        <fullName evidence="7">NAD-dependent malic enzyme</fullName>
    </submittedName>
</protein>
<dbReference type="PROSITE" id="PS00331">
    <property type="entry name" value="MALIC_ENZYMES"/>
    <property type="match status" value="1"/>
</dbReference>
<dbReference type="InterPro" id="IPR012302">
    <property type="entry name" value="Malic_NAD-bd"/>
</dbReference>
<dbReference type="PIRSF" id="PIRSF000106">
    <property type="entry name" value="ME"/>
    <property type="match status" value="1"/>
</dbReference>
<name>A0A2H4VF62_9EURY</name>
<gene>
    <name evidence="7" type="ORF">BK007_04150</name>
    <name evidence="8" type="ORF">HG719_04025</name>
</gene>
<dbReference type="AlphaFoldDB" id="A0A2H4VF62"/>
<dbReference type="SUPFAM" id="SSF51735">
    <property type="entry name" value="NAD(P)-binding Rossmann-fold domains"/>
    <property type="match status" value="1"/>
</dbReference>
<dbReference type="GO" id="GO:0051287">
    <property type="term" value="F:NAD binding"/>
    <property type="evidence" value="ECO:0007669"/>
    <property type="project" value="InterPro"/>
</dbReference>
<comment type="similarity">
    <text evidence="2">Belongs to the malic enzymes family.</text>
</comment>
<dbReference type="GO" id="GO:0016616">
    <property type="term" value="F:oxidoreductase activity, acting on the CH-OH group of donors, NAD or NADP as acceptor"/>
    <property type="evidence" value="ECO:0007669"/>
    <property type="project" value="InterPro"/>
</dbReference>
<dbReference type="PANTHER" id="PTHR23406">
    <property type="entry name" value="MALIC ENZYME-RELATED"/>
    <property type="match status" value="1"/>
</dbReference>
<dbReference type="NCBIfam" id="NF010052">
    <property type="entry name" value="PRK13529.1"/>
    <property type="match status" value="1"/>
</dbReference>
<dbReference type="Proteomes" id="UP000232806">
    <property type="component" value="Chromosome"/>
</dbReference>
<reference evidence="7 9" key="1">
    <citation type="submission" date="2016-10" db="EMBL/GenBank/DDBJ databases">
        <title>Comparative genomics between deep and shallow subseafloor isolates.</title>
        <authorList>
            <person name="Ishii S."/>
            <person name="Miller J.R."/>
            <person name="Sutton G."/>
            <person name="Suzuki S."/>
            <person name="Methe B."/>
            <person name="Inagaki F."/>
            <person name="Imachi H."/>
        </authorList>
    </citation>
    <scope>NUCLEOTIDE SEQUENCE [LARGE SCALE GENOMIC DNA]</scope>
    <source>
        <strain evidence="7 9">MO-MB1</strain>
    </source>
</reference>
<evidence type="ECO:0000256" key="1">
    <source>
        <dbReference type="ARBA" id="ARBA00001936"/>
    </source>
</evidence>
<evidence type="ECO:0000313" key="9">
    <source>
        <dbReference type="Proteomes" id="UP000232806"/>
    </source>
</evidence>
<comment type="cofactor">
    <cofactor evidence="1">
        <name>Mn(2+)</name>
        <dbReference type="ChEBI" id="CHEBI:29035"/>
    </cofactor>
</comment>
<dbReference type="Pfam" id="PF03949">
    <property type="entry name" value="Malic_M"/>
    <property type="match status" value="1"/>
</dbReference>
<dbReference type="GO" id="GO:0046872">
    <property type="term" value="F:metal ion binding"/>
    <property type="evidence" value="ECO:0007669"/>
    <property type="project" value="UniProtKB-KW"/>
</dbReference>
<dbReference type="InterPro" id="IPR015884">
    <property type="entry name" value="Malic_enzyme_CS"/>
</dbReference>
<keyword evidence="3" id="KW-0479">Metal-binding</keyword>
<evidence type="ECO:0000256" key="3">
    <source>
        <dbReference type="ARBA" id="ARBA00022723"/>
    </source>
</evidence>
<dbReference type="InterPro" id="IPR001891">
    <property type="entry name" value="Malic_OxRdtase"/>
</dbReference>
<evidence type="ECO:0000313" key="7">
    <source>
        <dbReference type="EMBL" id="AUB56733.1"/>
    </source>
</evidence>
<dbReference type="InterPro" id="IPR036291">
    <property type="entry name" value="NAD(P)-bd_dom_sf"/>
</dbReference>
<evidence type="ECO:0000256" key="2">
    <source>
        <dbReference type="ARBA" id="ARBA00008785"/>
    </source>
</evidence>
<dbReference type="SMART" id="SM01274">
    <property type="entry name" value="malic"/>
    <property type="match status" value="1"/>
</dbReference>
<dbReference type="InterPro" id="IPR012301">
    <property type="entry name" value="Malic_N_dom"/>
</dbReference>
<dbReference type="SUPFAM" id="SSF53223">
    <property type="entry name" value="Aminoacid dehydrogenase-like, N-terminal domain"/>
    <property type="match status" value="1"/>
</dbReference>